<name>A0A376GF73_9FLAO</name>
<sequence length="292" mass="33836">MNLAFTMQKFQDWFTQQWVILWGRKINPNDYSWLIAPFGELNGIGEEFIYQLAKKEDLVVARNSTSKGLLSSIHELNLSHHQLENLSKKVIDFYETTADYDLEFNVKWNPYFSFLGYLVNRLFSQRINQLNIPTRNIAQPENLVSEIITLNHPQNNETIYTIWLRKFKNSGKVIYSGIYGTCTLPSGKTCIKAVFPLPKGNATVIMKPSVGLENELILDSSGKQFGDAGFYFLLNDAKHNYWAQFISSFTDQLIVKEKDNHLQAIQTLKLWGCKVSKFTYRIQKKKSFHKIK</sequence>
<dbReference type="Proteomes" id="UP000254737">
    <property type="component" value="Unassembled WGS sequence"/>
</dbReference>
<dbReference type="EMBL" id="UFXS01000001">
    <property type="protein sequence ID" value="STD58801.1"/>
    <property type="molecule type" value="Genomic_DNA"/>
</dbReference>
<reference evidence="1 2" key="1">
    <citation type="submission" date="2018-06" db="EMBL/GenBank/DDBJ databases">
        <authorList>
            <consortium name="Pathogen Informatics"/>
            <person name="Doyle S."/>
        </authorList>
    </citation>
    <scope>NUCLEOTIDE SEQUENCE [LARGE SCALE GENOMIC DNA]</scope>
    <source>
        <strain evidence="1 2">NCTC13456</strain>
    </source>
</reference>
<dbReference type="STRING" id="343874.GCA_000805695_02114"/>
<dbReference type="OrthoDB" id="3678706at2"/>
<proteinExistence type="predicted"/>
<organism evidence="1 2">
    <name type="scientific">Empedobacter falsenii</name>
    <dbReference type="NCBI Taxonomy" id="343874"/>
    <lineage>
        <taxon>Bacteria</taxon>
        <taxon>Pseudomonadati</taxon>
        <taxon>Bacteroidota</taxon>
        <taxon>Flavobacteriia</taxon>
        <taxon>Flavobacteriales</taxon>
        <taxon>Weeksellaceae</taxon>
        <taxon>Empedobacter</taxon>
    </lineage>
</organism>
<evidence type="ECO:0000313" key="2">
    <source>
        <dbReference type="Proteomes" id="UP000254737"/>
    </source>
</evidence>
<protein>
    <submittedName>
        <fullName evidence="1">Uncharacterized protein</fullName>
    </submittedName>
</protein>
<accession>A0A376GF73</accession>
<gene>
    <name evidence="1" type="ORF">NCTC13456_02428</name>
</gene>
<evidence type="ECO:0000313" key="1">
    <source>
        <dbReference type="EMBL" id="STD58801.1"/>
    </source>
</evidence>
<dbReference type="AlphaFoldDB" id="A0A376GF73"/>
<dbReference type="RefSeq" id="WP_038331576.1">
    <property type="nucleotide sequence ID" value="NZ_JSYQ01000003.1"/>
</dbReference>